<protein>
    <recommendedName>
        <fullName evidence="2">Protein NO VEIN C-terminal domain-containing protein</fullName>
    </recommendedName>
</protein>
<feature type="non-terminal residue" evidence="3">
    <location>
        <position position="1"/>
    </location>
</feature>
<feature type="compositionally biased region" description="Gly residues" evidence="1">
    <location>
        <begin position="1009"/>
        <end position="1026"/>
    </location>
</feature>
<feature type="region of interest" description="Disordered" evidence="1">
    <location>
        <begin position="288"/>
        <end position="311"/>
    </location>
</feature>
<reference evidence="3" key="1">
    <citation type="journal article" date="2021" name="Proc. Natl. Acad. Sci. U.S.A.">
        <title>Three genomes in the algal genus Volvox reveal the fate of a haploid sex-determining region after a transition to homothallism.</title>
        <authorList>
            <person name="Yamamoto K."/>
            <person name="Hamaji T."/>
            <person name="Kawai-Toyooka H."/>
            <person name="Matsuzaki R."/>
            <person name="Takahashi F."/>
            <person name="Nishimura Y."/>
            <person name="Kawachi M."/>
            <person name="Noguchi H."/>
            <person name="Minakuchi Y."/>
            <person name="Umen J.G."/>
            <person name="Toyoda A."/>
            <person name="Nozaki H."/>
        </authorList>
    </citation>
    <scope>NUCLEOTIDE SEQUENCE</scope>
    <source>
        <strain evidence="3">NIES-3786</strain>
    </source>
</reference>
<evidence type="ECO:0000313" key="4">
    <source>
        <dbReference type="Proteomes" id="UP000747110"/>
    </source>
</evidence>
<keyword evidence="4" id="KW-1185">Reference proteome</keyword>
<feature type="region of interest" description="Disordered" evidence="1">
    <location>
        <begin position="503"/>
        <end position="525"/>
    </location>
</feature>
<feature type="region of interest" description="Disordered" evidence="1">
    <location>
        <begin position="855"/>
        <end position="888"/>
    </location>
</feature>
<dbReference type="Pfam" id="PF13020">
    <property type="entry name" value="NOV_C"/>
    <property type="match status" value="1"/>
</dbReference>
<sequence length="1369" mass="141180">EFLGPSVLDCGFTFVRLAEGGYGDADPRVSGGKVSGDLEALLSYLGVPPPSSPPPLLKSGRDPRDTDHPCSTTADPNVDMVNTNAAAAAAAAATATNLPGLRSVAYLLDAIWCAEYDTHAWVASSMVTEPHDTQIRQQHLRRRRPAPFLELLQGRAWLPDSWGGCAAPVNGEVLPTSCRPLRALLGPTARYVGVELTDPRFTEALGLPTTPSLRCVLTQLRLWSRRDTSETPAATAAATVAAAAAAVSGPQSPSLVTLAGCYSYLSGLAAAEAAFIGGIATAVSQPQELAPEPEGLRKMSDGMNGGPKGSDGERAMSVIRAAFVHEPLIAVRKGADVGSSPAYSPLLPLAGVLHGGGGGGGSGTGTLRWCRAGEVVWSLGPLAELVSEPLLFGGGGAAASSSPAAAATSVLPPRLAETYPASLEPFFVGLLAVRHHPGPQHLLTALRGTVGAAEAAATSPATVTSAADAPSPVLVACGAGGRREAGAALMCLGWLGCLMRKQQQEEETRRPSGGGDSGGGGGGGGFEDVSVTPSGCCWEEVLAALRSEALMPTVDGRWVTAAPPVFGAVAASGTAVETVTGLTVVLDDVIAAAAAALAAGVVTVTDGAAAPLQQQQLLRDPLAAVAGLLAAARAGGCGRLDIIGPPLLPQGVDAQQELQLQPPLESSYNLDQVESGAAAAAAAGLRHLLCELLRLPTLGSVVHVRPHLMPDASAKSASEAPELAVSPPGAAAALHGIRQHEWGGGYVLRQSPVQRQQRLEAVATGVLRRLNDVAPYLRRWAAVHVGGGRGGFGGITAPATASPWRASSVAAGDWVAAASWLRVVAVGGGVGLVYELPALCLMTEPQQVGPALLLGAGQQPHAPGENKGPGRGQRETWEDRHEPHSGPGGPLLLVSCSGGVAETAGLVPEPECWRAVFEELPRLLFGGKRHSVCTRFLFLVHTLMEAGQTAAELEASVATLYGSLPRLAPEEEELCFGAAWYRKNADPDPDLDSSAEAAARSRDNTLQGGCIGTGDAGAGGGPSGDGSGDEDDALGCSGSDTGGDEEESISRGVRGDGGGTSRRDNRRRRGRLGAEGAEQGDPLGGQGGMETAGAAAAEFGGHWPRRQLQQHQQHEEEAAGGDGDLQPSHGLAPRESVPPPGASVRGDGAERAAPSDPASAAPSHWPEDLSLVAGGRGGREGRGLGSLAQMSAPSAVFGQEVLDIGPEMHRSLVRGLAAPLQLPVATDDGPRDAREAVGRWGEQYVAALLRTRVEEGEVVDWVNAQDEQCMPYDLIVRRQDTGEVVSYVEVKATSSWDKTYFEVSHREWLFAQQEGCRYQIFRVFGAGHPQPAPGAASASPAPPPPPRVVRIVNPYLQWRNQRVGICLAL</sequence>
<gene>
    <name evidence="3" type="ORF">Vretifemale_18192</name>
</gene>
<feature type="compositionally biased region" description="Basic and acidic residues" evidence="1">
    <location>
        <begin position="872"/>
        <end position="884"/>
    </location>
</feature>
<feature type="compositionally biased region" description="Gly residues" evidence="1">
    <location>
        <begin position="512"/>
        <end position="525"/>
    </location>
</feature>
<feature type="region of interest" description="Disordered" evidence="1">
    <location>
        <begin position="1107"/>
        <end position="1186"/>
    </location>
</feature>
<accession>A0A8J4CWY0</accession>
<dbReference type="OrthoDB" id="553248at2759"/>
<name>A0A8J4CWY0_9CHLO</name>
<feature type="compositionally biased region" description="Basic and acidic residues" evidence="1">
    <location>
        <begin position="59"/>
        <end position="68"/>
    </location>
</feature>
<feature type="region of interest" description="Disordered" evidence="1">
    <location>
        <begin position="47"/>
        <end position="75"/>
    </location>
</feature>
<feature type="region of interest" description="Disordered" evidence="1">
    <location>
        <begin position="987"/>
        <end position="1090"/>
    </location>
</feature>
<evidence type="ECO:0000259" key="2">
    <source>
        <dbReference type="Pfam" id="PF13020"/>
    </source>
</evidence>
<evidence type="ECO:0000313" key="3">
    <source>
        <dbReference type="EMBL" id="GIL90554.1"/>
    </source>
</evidence>
<evidence type="ECO:0000256" key="1">
    <source>
        <dbReference type="SAM" id="MobiDB-lite"/>
    </source>
</evidence>
<comment type="caution">
    <text evidence="3">The sequence shown here is derived from an EMBL/GenBank/DDBJ whole genome shotgun (WGS) entry which is preliminary data.</text>
</comment>
<feature type="domain" description="Protein NO VEIN C-terminal" evidence="2">
    <location>
        <begin position="1241"/>
        <end position="1328"/>
    </location>
</feature>
<dbReference type="PANTHER" id="PTHR32387">
    <property type="entry name" value="WU:FJ29H11"/>
    <property type="match status" value="1"/>
</dbReference>
<dbReference type="Proteomes" id="UP000747110">
    <property type="component" value="Unassembled WGS sequence"/>
</dbReference>
<dbReference type="EMBL" id="BNCP01000057">
    <property type="protein sequence ID" value="GIL90554.1"/>
    <property type="molecule type" value="Genomic_DNA"/>
</dbReference>
<proteinExistence type="predicted"/>
<dbReference type="PANTHER" id="PTHR32387:SF0">
    <property type="entry name" value="PROTEIN NO VEIN"/>
    <property type="match status" value="1"/>
</dbReference>
<dbReference type="InterPro" id="IPR024975">
    <property type="entry name" value="NOV_C"/>
</dbReference>
<feature type="compositionally biased region" description="Low complexity" evidence="1">
    <location>
        <begin position="1152"/>
        <end position="1163"/>
    </location>
</feature>
<feature type="compositionally biased region" description="Pro residues" evidence="1">
    <location>
        <begin position="47"/>
        <end position="56"/>
    </location>
</feature>
<dbReference type="InterPro" id="IPR052957">
    <property type="entry name" value="Auxin_embryo_med"/>
</dbReference>
<organism evidence="3 4">
    <name type="scientific">Volvox reticuliferus</name>
    <dbReference type="NCBI Taxonomy" id="1737510"/>
    <lineage>
        <taxon>Eukaryota</taxon>
        <taxon>Viridiplantae</taxon>
        <taxon>Chlorophyta</taxon>
        <taxon>core chlorophytes</taxon>
        <taxon>Chlorophyceae</taxon>
        <taxon>CS clade</taxon>
        <taxon>Chlamydomonadales</taxon>
        <taxon>Volvocaceae</taxon>
        <taxon>Volvox</taxon>
    </lineage>
</organism>